<reference evidence="1 2" key="1">
    <citation type="submission" date="2015-09" db="EMBL/GenBank/DDBJ databases">
        <title>Draft Genome Sequence of Bradyrhizobium manausense Strain BR 3351T, a Novel Symbiotic Nitrogen-Fixing Alphaproteobacterium Isolated from Brazilian Amazon Rain Forest.</title>
        <authorList>
            <person name="De Araujo J.L."/>
            <person name="Zilli J.E."/>
        </authorList>
    </citation>
    <scope>NUCLEOTIDE SEQUENCE [LARGE SCALE GENOMIC DNA]</scope>
    <source>
        <strain evidence="1 2">BR3351</strain>
    </source>
</reference>
<organism evidence="1 2">
    <name type="scientific">Bradyrhizobium manausense</name>
    <dbReference type="NCBI Taxonomy" id="989370"/>
    <lineage>
        <taxon>Bacteria</taxon>
        <taxon>Pseudomonadati</taxon>
        <taxon>Pseudomonadota</taxon>
        <taxon>Alphaproteobacteria</taxon>
        <taxon>Hyphomicrobiales</taxon>
        <taxon>Nitrobacteraceae</taxon>
        <taxon>Bradyrhizobium</taxon>
    </lineage>
</organism>
<gene>
    <name evidence="1" type="ORF">AOQ71_18605</name>
</gene>
<evidence type="ECO:0000313" key="1">
    <source>
        <dbReference type="EMBL" id="KRQ10928.1"/>
    </source>
</evidence>
<dbReference type="Pfam" id="PF17645">
    <property type="entry name" value="Amdase"/>
    <property type="match status" value="1"/>
</dbReference>
<dbReference type="STRING" id="989370.AOQ71_18605"/>
<dbReference type="EMBL" id="LJYG01000082">
    <property type="protein sequence ID" value="KRQ10928.1"/>
    <property type="molecule type" value="Genomic_DNA"/>
</dbReference>
<dbReference type="Gene3D" id="3.40.50.12500">
    <property type="match status" value="1"/>
</dbReference>
<dbReference type="Proteomes" id="UP000051936">
    <property type="component" value="Unassembled WGS sequence"/>
</dbReference>
<accession>A0A0R3DM90</accession>
<dbReference type="InterPro" id="IPR026286">
    <property type="entry name" value="MaiA/AMDase"/>
</dbReference>
<evidence type="ECO:0000313" key="2">
    <source>
        <dbReference type="Proteomes" id="UP000051936"/>
    </source>
</evidence>
<sequence length="272" mass="29162">MQVCGLKISNANHFWKDVMGKQGSTIIFDAATERSGAVVRIGLILLSSDEVGGDAFTSIMPKDDVLVFATRTAYDHSNGGFAVATSFPEVADTLPPVGRFDVLAFSCTSATIAMGESKLLSELEKARPGAKCTSPAIAAIAALKQLSARKIAILTPYSLDFHRSAIVPFFDNRGFDVVADGTFDKHTDAEMGELRQESIFHGAKTLVARSSPDALFVSCTATPIVPHIARLENELGIPVVTSTQAMAWDALRLAGYHRSVEGFGRLLASERR</sequence>
<dbReference type="PANTHER" id="PTHR40267:SF1">
    <property type="entry name" value="BLR3294 PROTEIN"/>
    <property type="match status" value="1"/>
</dbReference>
<dbReference type="PANTHER" id="PTHR40267">
    <property type="entry name" value="BLR3294 PROTEIN"/>
    <property type="match status" value="1"/>
</dbReference>
<keyword evidence="2" id="KW-1185">Reference proteome</keyword>
<protein>
    <recommendedName>
        <fullName evidence="3">Asp/Glu racemase</fullName>
    </recommendedName>
</protein>
<name>A0A0R3DM90_9BRAD</name>
<dbReference type="InterPro" id="IPR053714">
    <property type="entry name" value="Iso_Racemase_Enz_sf"/>
</dbReference>
<evidence type="ECO:0008006" key="3">
    <source>
        <dbReference type="Google" id="ProtNLM"/>
    </source>
</evidence>
<comment type="caution">
    <text evidence="1">The sequence shown here is derived from an EMBL/GenBank/DDBJ whole genome shotgun (WGS) entry which is preliminary data.</text>
</comment>
<proteinExistence type="predicted"/>
<dbReference type="AlphaFoldDB" id="A0A0R3DM90"/>
<dbReference type="PIRSF" id="PIRSF015736">
    <property type="entry name" value="MI"/>
    <property type="match status" value="1"/>
</dbReference>